<evidence type="ECO:0000259" key="3">
    <source>
        <dbReference type="Pfam" id="PF20434"/>
    </source>
</evidence>
<dbReference type="AlphaFoldDB" id="A0A4U0SP84"/>
<feature type="transmembrane region" description="Helical" evidence="2">
    <location>
        <begin position="74"/>
        <end position="94"/>
    </location>
</feature>
<gene>
    <name evidence="4" type="ORF">FCI23_09835</name>
</gene>
<dbReference type="Proteomes" id="UP000305778">
    <property type="component" value="Unassembled WGS sequence"/>
</dbReference>
<feature type="transmembrane region" description="Helical" evidence="2">
    <location>
        <begin position="101"/>
        <end position="124"/>
    </location>
</feature>
<sequence>MKPGAAHMITDDRAVNPRATRTARARRPRRGRGLVAAAATVLTALTAIVALGAWLPGLPVLGLAGTFVMGQYQVYIALGALVATALTAVAWRLGPRRTGRALTVLAALAAAGSLVVVGECLVLAHRLGAPISWAQVLAQLEQPGVRPDATVRYARVAGHNLLMDIYLPAVSSPAARPAVVWAHGGGFTSGDRADRKGTARWLAERGYPVFSVEYRMPRDTGTPTWDEEPQDLACALEWVRSHAADYHITPGGIALAGESAGAALALTVAYRLSAHTMTSSCGAAPAPPAAVIGFYPVADLASAWNRDVLFNRRTARQSLGGSPAQYPDRYRAVSPIDQVRRGLMPTLLFVGSDDHIVGTDRVRALHDRLDAADVNNRLVVLPHSDHDFDQAYGSIGAQISRHVALGFLRRVHGS</sequence>
<accession>A0A4U0SP84</accession>
<dbReference type="PANTHER" id="PTHR48081">
    <property type="entry name" value="AB HYDROLASE SUPERFAMILY PROTEIN C4A8.06C"/>
    <property type="match status" value="1"/>
</dbReference>
<name>A0A4U0SP84_9ACTN</name>
<keyword evidence="1 4" id="KW-0378">Hydrolase</keyword>
<evidence type="ECO:0000256" key="2">
    <source>
        <dbReference type="SAM" id="Phobius"/>
    </source>
</evidence>
<dbReference type="SUPFAM" id="SSF53474">
    <property type="entry name" value="alpha/beta-Hydrolases"/>
    <property type="match status" value="1"/>
</dbReference>
<dbReference type="GO" id="GO:0016787">
    <property type="term" value="F:hydrolase activity"/>
    <property type="evidence" value="ECO:0007669"/>
    <property type="project" value="UniProtKB-KW"/>
</dbReference>
<comment type="caution">
    <text evidence="4">The sequence shown here is derived from an EMBL/GenBank/DDBJ whole genome shotgun (WGS) entry which is preliminary data.</text>
</comment>
<keyword evidence="5" id="KW-1185">Reference proteome</keyword>
<dbReference type="OrthoDB" id="9803828at2"/>
<dbReference type="Pfam" id="PF20434">
    <property type="entry name" value="BD-FAE"/>
    <property type="match status" value="1"/>
</dbReference>
<keyword evidence="2" id="KW-0812">Transmembrane</keyword>
<reference evidence="4 5" key="1">
    <citation type="submission" date="2019-04" db="EMBL/GenBank/DDBJ databases">
        <title>Streptomyces oryziradicis sp. nov., a novel actinomycete isolated from rhizosphere soil of rice (Oryza sativa L.).</title>
        <authorList>
            <person name="Li C."/>
        </authorList>
    </citation>
    <scope>NUCLEOTIDE SEQUENCE [LARGE SCALE GENOMIC DNA]</scope>
    <source>
        <strain evidence="4 5">NEAU-C40</strain>
    </source>
</reference>
<evidence type="ECO:0000313" key="5">
    <source>
        <dbReference type="Proteomes" id="UP000305778"/>
    </source>
</evidence>
<keyword evidence="2" id="KW-0472">Membrane</keyword>
<dbReference type="InterPro" id="IPR049492">
    <property type="entry name" value="BD-FAE-like_dom"/>
</dbReference>
<feature type="transmembrane region" description="Helical" evidence="2">
    <location>
        <begin position="34"/>
        <end position="54"/>
    </location>
</feature>
<feature type="domain" description="BD-FAE-like" evidence="3">
    <location>
        <begin position="163"/>
        <end position="369"/>
    </location>
</feature>
<evidence type="ECO:0000313" key="4">
    <source>
        <dbReference type="EMBL" id="TKA11636.1"/>
    </source>
</evidence>
<dbReference type="InterPro" id="IPR029058">
    <property type="entry name" value="AB_hydrolase_fold"/>
</dbReference>
<keyword evidence="2" id="KW-1133">Transmembrane helix</keyword>
<organism evidence="4 5">
    <name type="scientific">Actinacidiphila oryziradicis</name>
    <dbReference type="NCBI Taxonomy" id="2571141"/>
    <lineage>
        <taxon>Bacteria</taxon>
        <taxon>Bacillati</taxon>
        <taxon>Actinomycetota</taxon>
        <taxon>Actinomycetes</taxon>
        <taxon>Kitasatosporales</taxon>
        <taxon>Streptomycetaceae</taxon>
        <taxon>Actinacidiphila</taxon>
    </lineage>
</organism>
<dbReference type="Gene3D" id="3.40.50.1820">
    <property type="entry name" value="alpha/beta hydrolase"/>
    <property type="match status" value="1"/>
</dbReference>
<dbReference type="EMBL" id="SUMC01000007">
    <property type="protein sequence ID" value="TKA11636.1"/>
    <property type="molecule type" value="Genomic_DNA"/>
</dbReference>
<evidence type="ECO:0000256" key="1">
    <source>
        <dbReference type="ARBA" id="ARBA00022801"/>
    </source>
</evidence>
<protein>
    <submittedName>
        <fullName evidence="4">Alpha/beta hydrolase</fullName>
    </submittedName>
</protein>
<proteinExistence type="predicted"/>
<dbReference type="InterPro" id="IPR050300">
    <property type="entry name" value="GDXG_lipolytic_enzyme"/>
</dbReference>